<keyword evidence="1" id="KW-0812">Transmembrane</keyword>
<evidence type="ECO:0000256" key="1">
    <source>
        <dbReference type="SAM" id="Phobius"/>
    </source>
</evidence>
<dbReference type="Pfam" id="PF03203">
    <property type="entry name" value="MerC"/>
    <property type="match status" value="1"/>
</dbReference>
<dbReference type="RefSeq" id="WP_064539118.1">
    <property type="nucleotide sequence ID" value="NZ_LWSU01000090.1"/>
</dbReference>
<protein>
    <recommendedName>
        <fullName evidence="4">MerC domain-containing protein</fullName>
    </recommendedName>
</protein>
<proteinExistence type="predicted"/>
<evidence type="ECO:0000313" key="2">
    <source>
        <dbReference type="EMBL" id="OAX56128.1"/>
    </source>
</evidence>
<dbReference type="Proteomes" id="UP000093858">
    <property type="component" value="Unassembled WGS sequence"/>
</dbReference>
<feature type="transmembrane region" description="Helical" evidence="1">
    <location>
        <begin position="75"/>
        <end position="94"/>
    </location>
</feature>
<dbReference type="AlphaFoldDB" id="A0A199P5G4"/>
<feature type="transmembrane region" description="Helical" evidence="1">
    <location>
        <begin position="45"/>
        <end position="63"/>
    </location>
</feature>
<keyword evidence="1" id="KW-0472">Membrane</keyword>
<gene>
    <name evidence="2" type="ORF">A6R73_01975</name>
</gene>
<reference evidence="2 3" key="1">
    <citation type="submission" date="2016-04" db="EMBL/GenBank/DDBJ databases">
        <title>Xanthomonas translucens phylogeny.</title>
        <authorList>
            <person name="Langlois P."/>
        </authorList>
    </citation>
    <scope>NUCLEOTIDE SEQUENCE [LARGE SCALE GENOMIC DNA]</scope>
    <source>
        <strain evidence="2 3">B99</strain>
    </source>
</reference>
<dbReference type="GO" id="GO:0016020">
    <property type="term" value="C:membrane"/>
    <property type="evidence" value="ECO:0007669"/>
    <property type="project" value="InterPro"/>
</dbReference>
<sequence>MKSLPQPFFDASAVLLSALCLAHCLALPLLAAALPLFGVWAQAEWVHGLFVAIALPLAGLALWRAQRQRPLPWPLWTMAGLGLCGLLAGATGFPSAQAETPVTVAGSLLLASAHLWNWRRNGHRHASPGLGIRDSG</sequence>
<keyword evidence="1" id="KW-1133">Transmembrane helix</keyword>
<dbReference type="InterPro" id="IPR004891">
    <property type="entry name" value="Mercury-R_MerC"/>
</dbReference>
<accession>A0A199P5G4</accession>
<comment type="caution">
    <text evidence="2">The sequence shown here is derived from an EMBL/GenBank/DDBJ whole genome shotgun (WGS) entry which is preliminary data.</text>
</comment>
<dbReference type="GO" id="GO:0015097">
    <property type="term" value="F:mercury ion transmembrane transporter activity"/>
    <property type="evidence" value="ECO:0007669"/>
    <property type="project" value="InterPro"/>
</dbReference>
<organism evidence="2 3">
    <name type="scientific">Xanthomonas graminis pv. poae</name>
    <dbReference type="NCBI Taxonomy" id="227946"/>
    <lineage>
        <taxon>Bacteria</taxon>
        <taxon>Pseudomonadati</taxon>
        <taxon>Pseudomonadota</taxon>
        <taxon>Gammaproteobacteria</taxon>
        <taxon>Lysobacterales</taxon>
        <taxon>Lysobacteraceae</taxon>
        <taxon>Xanthomonas</taxon>
        <taxon>Xanthomonas translucens group</taxon>
        <taxon>Xanthomonas graminis</taxon>
    </lineage>
</organism>
<evidence type="ECO:0008006" key="4">
    <source>
        <dbReference type="Google" id="ProtNLM"/>
    </source>
</evidence>
<evidence type="ECO:0000313" key="3">
    <source>
        <dbReference type="Proteomes" id="UP000093858"/>
    </source>
</evidence>
<name>A0A199P5G4_9XANT</name>
<dbReference type="EMBL" id="LWSU01000090">
    <property type="protein sequence ID" value="OAX56128.1"/>
    <property type="molecule type" value="Genomic_DNA"/>
</dbReference>